<dbReference type="CDD" id="cd18186">
    <property type="entry name" value="BTB_POZ_ZBTB_KLHL-like"/>
    <property type="match status" value="1"/>
</dbReference>
<comment type="caution">
    <text evidence="2">The sequence shown here is derived from an EMBL/GenBank/DDBJ whole genome shotgun (WGS) entry which is preliminary data.</text>
</comment>
<reference evidence="2" key="1">
    <citation type="submission" date="2021-06" db="EMBL/GenBank/DDBJ databases">
        <authorList>
            <person name="Kallberg Y."/>
            <person name="Tangrot J."/>
            <person name="Rosling A."/>
        </authorList>
    </citation>
    <scope>NUCLEOTIDE SEQUENCE</scope>
    <source>
        <strain evidence="2">87-6 pot B 2015</strain>
    </source>
</reference>
<sequence length="357" mass="41772">LEILPNLSSDFLTLLKDSYNYDVIIKVKEKEFKAHSIILYARSNYFKLLLSEGRIFNEDNTICLKMTEIDPTVFEMIMIYLYTGVMDFSNVANETIFSFLLTTFRLCLFEATAYTQSYLVDHAKSWIQMNFSTVLNTVFKLANCRKLQNYCVKYLCLEAKSFFSSRDSLRLSKSILSLILDLDNLYIEEIDLWDYLLEWGITQIHNNFSHKFNKTIILSKWNIIQFGEALKKTLDPLIYRIRFREISPDDFYEKIKPYKLIIPTDIYEDLMSYYLIGTPTKIGMPSLPRRGKISRILQGGKNSIYDCDDFNLILYFGNGDLILDGVNGICDKSDYEFCLLNDDEKCFEAEELEIFST</sequence>
<dbReference type="Gene3D" id="3.30.710.10">
    <property type="entry name" value="Potassium Channel Kv1.1, Chain A"/>
    <property type="match status" value="1"/>
</dbReference>
<evidence type="ECO:0000313" key="3">
    <source>
        <dbReference type="Proteomes" id="UP000789375"/>
    </source>
</evidence>
<gene>
    <name evidence="2" type="ORF">FMOSSE_LOCUS13560</name>
</gene>
<feature type="domain" description="BTB" evidence="1">
    <location>
        <begin position="21"/>
        <end position="90"/>
    </location>
</feature>
<dbReference type="SMART" id="SM00225">
    <property type="entry name" value="BTB"/>
    <property type="match status" value="1"/>
</dbReference>
<dbReference type="PROSITE" id="PS50097">
    <property type="entry name" value="BTB"/>
    <property type="match status" value="1"/>
</dbReference>
<dbReference type="InterPro" id="IPR000210">
    <property type="entry name" value="BTB/POZ_dom"/>
</dbReference>
<dbReference type="PANTHER" id="PTHR46306:SF1">
    <property type="entry name" value="BTB_POZ DOMAIN-CONTAINING PROTEIN 9"/>
    <property type="match status" value="1"/>
</dbReference>
<organism evidence="2 3">
    <name type="scientific">Funneliformis mosseae</name>
    <name type="common">Endomycorrhizal fungus</name>
    <name type="synonym">Glomus mosseae</name>
    <dbReference type="NCBI Taxonomy" id="27381"/>
    <lineage>
        <taxon>Eukaryota</taxon>
        <taxon>Fungi</taxon>
        <taxon>Fungi incertae sedis</taxon>
        <taxon>Mucoromycota</taxon>
        <taxon>Glomeromycotina</taxon>
        <taxon>Glomeromycetes</taxon>
        <taxon>Glomerales</taxon>
        <taxon>Glomeraceae</taxon>
        <taxon>Funneliformis</taxon>
    </lineage>
</organism>
<dbReference type="GO" id="GO:0005737">
    <property type="term" value="C:cytoplasm"/>
    <property type="evidence" value="ECO:0007669"/>
    <property type="project" value="TreeGrafter"/>
</dbReference>
<dbReference type="Pfam" id="PF00651">
    <property type="entry name" value="BTB"/>
    <property type="match status" value="1"/>
</dbReference>
<name>A0A9N9HJV0_FUNMO</name>
<dbReference type="InterPro" id="IPR052407">
    <property type="entry name" value="BTB_POZ_domain_cont_9"/>
</dbReference>
<evidence type="ECO:0000259" key="1">
    <source>
        <dbReference type="PROSITE" id="PS50097"/>
    </source>
</evidence>
<proteinExistence type="predicted"/>
<evidence type="ECO:0000313" key="2">
    <source>
        <dbReference type="EMBL" id="CAG8695528.1"/>
    </source>
</evidence>
<dbReference type="Proteomes" id="UP000789375">
    <property type="component" value="Unassembled WGS sequence"/>
</dbReference>
<feature type="non-terminal residue" evidence="2">
    <location>
        <position position="357"/>
    </location>
</feature>
<protein>
    <submittedName>
        <fullName evidence="2">11851_t:CDS:1</fullName>
    </submittedName>
</protein>
<accession>A0A9N9HJV0</accession>
<dbReference type="SUPFAM" id="SSF54695">
    <property type="entry name" value="POZ domain"/>
    <property type="match status" value="1"/>
</dbReference>
<dbReference type="AlphaFoldDB" id="A0A9N9HJV0"/>
<dbReference type="EMBL" id="CAJVPP010008254">
    <property type="protein sequence ID" value="CAG8695528.1"/>
    <property type="molecule type" value="Genomic_DNA"/>
</dbReference>
<dbReference type="PANTHER" id="PTHR46306">
    <property type="entry name" value="BTB/POZ DOMAIN-CONTAINING PROTEIN 9"/>
    <property type="match status" value="1"/>
</dbReference>
<dbReference type="Gene3D" id="1.25.40.420">
    <property type="match status" value="1"/>
</dbReference>
<keyword evidence="3" id="KW-1185">Reference proteome</keyword>
<dbReference type="InterPro" id="IPR011333">
    <property type="entry name" value="SKP1/BTB/POZ_sf"/>
</dbReference>